<dbReference type="PRINTS" id="PR00038">
    <property type="entry name" value="HTHLUXR"/>
</dbReference>
<dbReference type="EMBL" id="JAGGJA010000015">
    <property type="protein sequence ID" value="MCW9708616.1"/>
    <property type="molecule type" value="Genomic_DNA"/>
</dbReference>
<proteinExistence type="predicted"/>
<name>A0ABT3PS01_9BACT</name>
<keyword evidence="4" id="KW-1185">Reference proteome</keyword>
<reference evidence="3 4" key="1">
    <citation type="submission" date="2021-03" db="EMBL/GenBank/DDBJ databases">
        <title>Aliifodinibius sp. nov., a new bacterium isolated from saline soil.</title>
        <authorList>
            <person name="Galisteo C."/>
            <person name="De La Haba R."/>
            <person name="Sanchez-Porro C."/>
            <person name="Ventosa A."/>
        </authorList>
    </citation>
    <scope>NUCLEOTIDE SEQUENCE [LARGE SCALE GENOMIC DNA]</scope>
    <source>
        <strain evidence="3 4">1BSP15-2V2</strain>
    </source>
</reference>
<dbReference type="InterPro" id="IPR039420">
    <property type="entry name" value="WalR-like"/>
</dbReference>
<dbReference type="Gene3D" id="3.40.50.2300">
    <property type="match status" value="1"/>
</dbReference>
<organism evidence="3 4">
    <name type="scientific">Fodinibius salsisoli</name>
    <dbReference type="NCBI Taxonomy" id="2820877"/>
    <lineage>
        <taxon>Bacteria</taxon>
        <taxon>Pseudomonadati</taxon>
        <taxon>Balneolota</taxon>
        <taxon>Balneolia</taxon>
        <taxon>Balneolales</taxon>
        <taxon>Balneolaceae</taxon>
        <taxon>Fodinibius</taxon>
    </lineage>
</organism>
<dbReference type="PANTHER" id="PTHR43214:SF43">
    <property type="entry name" value="TWO-COMPONENT RESPONSE REGULATOR"/>
    <property type="match status" value="1"/>
</dbReference>
<sequence length="221" mass="25306">MHINLLNHNNIEGKGLSVLLGNEGHNVNLIPQQKKRMDGLSSQKTPSIFLINVDFLLETKSNEIFTKLDSQSTVLLFGNLCQLYWLKKFSNSAKGFICKKSTFNDLLDILHDIKPRSVVLDRHSQHFLSQSDIQRQKMLLKKNLAKSLSNAELSVMQEISEGKPTKQIAKEQYLSVHTIYNHRKNIKKKFNPTDTLKLSKFCMLNKEAIKTLVWVNEGNIS</sequence>
<dbReference type="SUPFAM" id="SSF46894">
    <property type="entry name" value="C-terminal effector domain of the bipartite response regulators"/>
    <property type="match status" value="1"/>
</dbReference>
<evidence type="ECO:0000313" key="3">
    <source>
        <dbReference type="EMBL" id="MCW9708616.1"/>
    </source>
</evidence>
<keyword evidence="1" id="KW-0238">DNA-binding</keyword>
<comment type="caution">
    <text evidence="3">The sequence shown here is derived from an EMBL/GenBank/DDBJ whole genome shotgun (WGS) entry which is preliminary data.</text>
</comment>
<dbReference type="SMART" id="SM00421">
    <property type="entry name" value="HTH_LUXR"/>
    <property type="match status" value="1"/>
</dbReference>
<dbReference type="InterPro" id="IPR016032">
    <property type="entry name" value="Sig_transdc_resp-reg_C-effctor"/>
</dbReference>
<dbReference type="InterPro" id="IPR000792">
    <property type="entry name" value="Tscrpt_reg_LuxR_C"/>
</dbReference>
<dbReference type="PANTHER" id="PTHR43214">
    <property type="entry name" value="TWO-COMPONENT RESPONSE REGULATOR"/>
    <property type="match status" value="1"/>
</dbReference>
<dbReference type="PROSITE" id="PS50043">
    <property type="entry name" value="HTH_LUXR_2"/>
    <property type="match status" value="1"/>
</dbReference>
<dbReference type="Pfam" id="PF00196">
    <property type="entry name" value="GerE"/>
    <property type="match status" value="1"/>
</dbReference>
<evidence type="ECO:0000256" key="1">
    <source>
        <dbReference type="ARBA" id="ARBA00023125"/>
    </source>
</evidence>
<feature type="domain" description="HTH luxR-type" evidence="2">
    <location>
        <begin position="141"/>
        <end position="206"/>
    </location>
</feature>
<protein>
    <submittedName>
        <fullName evidence="3">Response regulator transcription factor</fullName>
    </submittedName>
</protein>
<evidence type="ECO:0000259" key="2">
    <source>
        <dbReference type="PROSITE" id="PS50043"/>
    </source>
</evidence>
<accession>A0ABT3PS01</accession>
<dbReference type="Proteomes" id="UP001207918">
    <property type="component" value="Unassembled WGS sequence"/>
</dbReference>
<evidence type="ECO:0000313" key="4">
    <source>
        <dbReference type="Proteomes" id="UP001207918"/>
    </source>
</evidence>
<gene>
    <name evidence="3" type="ORF">J6I44_17275</name>
</gene>